<comment type="caution">
    <text evidence="2">The sequence shown here is derived from an EMBL/GenBank/DDBJ whole genome shotgun (WGS) entry which is preliminary data.</text>
</comment>
<evidence type="ECO:0000256" key="1">
    <source>
        <dbReference type="SAM" id="MobiDB-lite"/>
    </source>
</evidence>
<proteinExistence type="predicted"/>
<dbReference type="EMBL" id="ANIX01002529">
    <property type="protein sequence ID" value="ETP11583.1"/>
    <property type="molecule type" value="Genomic_DNA"/>
</dbReference>
<organism evidence="2 3">
    <name type="scientific">Phytophthora nicotianae CJ01A1</name>
    <dbReference type="NCBI Taxonomy" id="1317063"/>
    <lineage>
        <taxon>Eukaryota</taxon>
        <taxon>Sar</taxon>
        <taxon>Stramenopiles</taxon>
        <taxon>Oomycota</taxon>
        <taxon>Peronosporomycetes</taxon>
        <taxon>Peronosporales</taxon>
        <taxon>Peronosporaceae</taxon>
        <taxon>Phytophthora</taxon>
    </lineage>
</organism>
<feature type="region of interest" description="Disordered" evidence="1">
    <location>
        <begin position="60"/>
        <end position="87"/>
    </location>
</feature>
<protein>
    <submittedName>
        <fullName evidence="2">Uncharacterized protein</fullName>
    </submittedName>
</protein>
<evidence type="ECO:0000313" key="3">
    <source>
        <dbReference type="Proteomes" id="UP000018958"/>
    </source>
</evidence>
<gene>
    <name evidence="2" type="ORF">F441_12910</name>
</gene>
<feature type="non-terminal residue" evidence="2">
    <location>
        <position position="139"/>
    </location>
</feature>
<dbReference type="AlphaFoldDB" id="W2WN54"/>
<sequence length="139" mass="15934">MSLHLVDGEDNETLQAALAFIDENGNDLFSNERSSIHHQRYSTNVNWYTAKLHPSRPRHAKIFSDNTVGPTDATKQQLPRRHRSRDRQRLENLQLRAEAQVLQNRIAVMKRKQQAADAEDAIVDVMNPTFDQDNGLLFG</sequence>
<reference evidence="2 3" key="1">
    <citation type="submission" date="2013-11" db="EMBL/GenBank/DDBJ databases">
        <title>The Genome Sequence of Phytophthora parasitica CJ01A1.</title>
        <authorList>
            <consortium name="The Broad Institute Genomics Platform"/>
            <person name="Russ C."/>
            <person name="Tyler B."/>
            <person name="Panabieres F."/>
            <person name="Shan W."/>
            <person name="Tripathy S."/>
            <person name="Grunwald N."/>
            <person name="Machado M."/>
            <person name="Johnson C.S."/>
            <person name="Walker B."/>
            <person name="Young S.K."/>
            <person name="Zeng Q."/>
            <person name="Gargeya S."/>
            <person name="Fitzgerald M."/>
            <person name="Haas B."/>
            <person name="Abouelleil A."/>
            <person name="Allen A.W."/>
            <person name="Alvarado L."/>
            <person name="Arachchi H.M."/>
            <person name="Berlin A.M."/>
            <person name="Chapman S.B."/>
            <person name="Gainer-Dewar J."/>
            <person name="Goldberg J."/>
            <person name="Griggs A."/>
            <person name="Gujja S."/>
            <person name="Hansen M."/>
            <person name="Howarth C."/>
            <person name="Imamovic A."/>
            <person name="Ireland A."/>
            <person name="Larimer J."/>
            <person name="McCowan C."/>
            <person name="Murphy C."/>
            <person name="Pearson M."/>
            <person name="Poon T.W."/>
            <person name="Priest M."/>
            <person name="Roberts A."/>
            <person name="Saif S."/>
            <person name="Shea T."/>
            <person name="Sisk P."/>
            <person name="Sykes S."/>
            <person name="Wortman J."/>
            <person name="Nusbaum C."/>
            <person name="Birren B."/>
        </authorList>
    </citation>
    <scope>NUCLEOTIDE SEQUENCE [LARGE SCALE GENOMIC DNA]</scope>
    <source>
        <strain evidence="2 3">CJ01A1</strain>
    </source>
</reference>
<evidence type="ECO:0000313" key="2">
    <source>
        <dbReference type="EMBL" id="ETP11583.1"/>
    </source>
</evidence>
<feature type="compositionally biased region" description="Polar residues" evidence="1">
    <location>
        <begin position="64"/>
        <end position="77"/>
    </location>
</feature>
<dbReference type="OrthoDB" id="146108at2759"/>
<dbReference type="Proteomes" id="UP000018958">
    <property type="component" value="Unassembled WGS sequence"/>
</dbReference>
<accession>W2WN54</accession>
<name>W2WN54_PHYNI</name>